<dbReference type="Proteomes" id="UP000261811">
    <property type="component" value="Unassembled WGS sequence"/>
</dbReference>
<feature type="domain" description="NAD(P)-binding" evidence="1">
    <location>
        <begin position="7"/>
        <end position="202"/>
    </location>
</feature>
<gene>
    <name evidence="2" type="ORF">DZF91_18635</name>
</gene>
<dbReference type="Gene3D" id="3.40.50.720">
    <property type="entry name" value="NAD(P)-binding Rossmann-like Domain"/>
    <property type="match status" value="1"/>
</dbReference>
<dbReference type="AlphaFoldDB" id="A0A372JJX8"/>
<evidence type="ECO:0000259" key="1">
    <source>
        <dbReference type="Pfam" id="PF13460"/>
    </source>
</evidence>
<evidence type="ECO:0000313" key="3">
    <source>
        <dbReference type="Proteomes" id="UP000261811"/>
    </source>
</evidence>
<dbReference type="SUPFAM" id="SSF51735">
    <property type="entry name" value="NAD(P)-binding Rossmann-fold domains"/>
    <property type="match status" value="1"/>
</dbReference>
<dbReference type="GO" id="GO:0042602">
    <property type="term" value="F:riboflavin reductase (NADPH) activity"/>
    <property type="evidence" value="ECO:0007669"/>
    <property type="project" value="TreeGrafter"/>
</dbReference>
<dbReference type="InterPro" id="IPR051606">
    <property type="entry name" value="Polyketide_Oxido-like"/>
</dbReference>
<dbReference type="InterPro" id="IPR036291">
    <property type="entry name" value="NAD(P)-bd_dom_sf"/>
</dbReference>
<organism evidence="2 3">
    <name type="scientific">Actinomadura logoneensis</name>
    <dbReference type="NCBI Taxonomy" id="2293572"/>
    <lineage>
        <taxon>Bacteria</taxon>
        <taxon>Bacillati</taxon>
        <taxon>Actinomycetota</taxon>
        <taxon>Actinomycetes</taxon>
        <taxon>Streptosporangiales</taxon>
        <taxon>Thermomonosporaceae</taxon>
        <taxon>Actinomadura</taxon>
    </lineage>
</organism>
<evidence type="ECO:0000313" key="2">
    <source>
        <dbReference type="EMBL" id="RFU40154.1"/>
    </source>
</evidence>
<dbReference type="PANTHER" id="PTHR43355:SF2">
    <property type="entry name" value="FLAVIN REDUCTASE (NADPH)"/>
    <property type="match status" value="1"/>
</dbReference>
<dbReference type="RefSeq" id="WP_117358733.1">
    <property type="nucleotide sequence ID" value="NZ_QURH01000304.1"/>
</dbReference>
<keyword evidence="3" id="KW-1185">Reference proteome</keyword>
<sequence length="213" mass="22306">MRITVFGATGGTGTAVCREAVRRGHEVTAVVRDAARLPGELRDKVDVVVADVMDPAAVESAVAGRDAVMSCLGTRTGRAPTTVHTDGATSIITGMRAAGTRRLLVVSAAAPYPDPGDDLLGRYVAKPLVSRILANPMKDVVRADGVVAGATGIDWTIVRPPRLMDGPPRGAYRLGLDRTPPRARTIRRADLAGAMLDLADDPKSVGHVAWVAN</sequence>
<comment type="caution">
    <text evidence="2">The sequence shown here is derived from an EMBL/GenBank/DDBJ whole genome shotgun (WGS) entry which is preliminary data.</text>
</comment>
<dbReference type="EMBL" id="QURH01000304">
    <property type="protein sequence ID" value="RFU40154.1"/>
    <property type="molecule type" value="Genomic_DNA"/>
</dbReference>
<dbReference type="InterPro" id="IPR016040">
    <property type="entry name" value="NAD(P)-bd_dom"/>
</dbReference>
<dbReference type="PANTHER" id="PTHR43355">
    <property type="entry name" value="FLAVIN REDUCTASE (NADPH)"/>
    <property type="match status" value="1"/>
</dbReference>
<dbReference type="Pfam" id="PF13460">
    <property type="entry name" value="NAD_binding_10"/>
    <property type="match status" value="1"/>
</dbReference>
<name>A0A372JJX8_9ACTN</name>
<protein>
    <submittedName>
        <fullName evidence="2">NAD-dependent epimerase/dehydratase family protein</fullName>
    </submittedName>
</protein>
<dbReference type="GO" id="GO:0004074">
    <property type="term" value="F:biliverdin reductase [NAD(P)H] activity"/>
    <property type="evidence" value="ECO:0007669"/>
    <property type="project" value="TreeGrafter"/>
</dbReference>
<accession>A0A372JJX8</accession>
<proteinExistence type="predicted"/>
<reference evidence="2 3" key="1">
    <citation type="submission" date="2018-08" db="EMBL/GenBank/DDBJ databases">
        <title>Actinomadura jelena sp. nov., a novel Actinomycete isolated from soil in Chad.</title>
        <authorList>
            <person name="Shi L."/>
        </authorList>
    </citation>
    <scope>NUCLEOTIDE SEQUENCE [LARGE SCALE GENOMIC DNA]</scope>
    <source>
        <strain evidence="2 3">NEAU-G17</strain>
    </source>
</reference>
<dbReference type="OrthoDB" id="3763081at2"/>